<protein>
    <recommendedName>
        <fullName evidence="3">EexN family lipoprotein</fullName>
    </recommendedName>
</protein>
<name>A0ABP8VHP8_9HYPH</name>
<dbReference type="EMBL" id="BAABJA010000007">
    <property type="protein sequence ID" value="GAA4664288.1"/>
    <property type="molecule type" value="Genomic_DNA"/>
</dbReference>
<comment type="caution">
    <text evidence="1">The sequence shown here is derived from an EMBL/GenBank/DDBJ whole genome shotgun (WGS) entry which is preliminary data.</text>
</comment>
<evidence type="ECO:0000313" key="1">
    <source>
        <dbReference type="EMBL" id="GAA4664288.1"/>
    </source>
</evidence>
<dbReference type="RefSeq" id="WP_345119146.1">
    <property type="nucleotide sequence ID" value="NZ_BAABJA010000007.1"/>
</dbReference>
<dbReference type="PROSITE" id="PS51257">
    <property type="entry name" value="PROKAR_LIPOPROTEIN"/>
    <property type="match status" value="1"/>
</dbReference>
<reference evidence="2" key="1">
    <citation type="journal article" date="2019" name="Int. J. Syst. Evol. Microbiol.">
        <title>The Global Catalogue of Microorganisms (GCM) 10K type strain sequencing project: providing services to taxonomists for standard genome sequencing and annotation.</title>
        <authorList>
            <consortium name="The Broad Institute Genomics Platform"/>
            <consortium name="The Broad Institute Genome Sequencing Center for Infectious Disease"/>
            <person name="Wu L."/>
            <person name="Ma J."/>
        </authorList>
    </citation>
    <scope>NUCLEOTIDE SEQUENCE [LARGE SCALE GENOMIC DNA]</scope>
    <source>
        <strain evidence="2">JCM 17714</strain>
    </source>
</reference>
<organism evidence="1 2">
    <name type="scientific">Bartonella pachyuromydis</name>
    <dbReference type="NCBI Taxonomy" id="931097"/>
    <lineage>
        <taxon>Bacteria</taxon>
        <taxon>Pseudomonadati</taxon>
        <taxon>Pseudomonadota</taxon>
        <taxon>Alphaproteobacteria</taxon>
        <taxon>Hyphomicrobiales</taxon>
        <taxon>Bartonellaceae</taxon>
        <taxon>Bartonella</taxon>
    </lineage>
</organism>
<dbReference type="Proteomes" id="UP001501699">
    <property type="component" value="Unassembled WGS sequence"/>
</dbReference>
<dbReference type="NCBIfam" id="NF033894">
    <property type="entry name" value="Eex_IncN"/>
    <property type="match status" value="1"/>
</dbReference>
<gene>
    <name evidence="1" type="ORF">GCM10023262_11190</name>
</gene>
<evidence type="ECO:0008006" key="3">
    <source>
        <dbReference type="Google" id="ProtNLM"/>
    </source>
</evidence>
<accession>A0ABP8VHP8</accession>
<evidence type="ECO:0000313" key="2">
    <source>
        <dbReference type="Proteomes" id="UP001501699"/>
    </source>
</evidence>
<proteinExistence type="predicted"/>
<sequence>MKKIILVCIATLLVSGCEKTYSVEEFKKDEKLRKEWEKKCLLGFSIKPTENCQNLLQAEDEIFRSQKPINSRPGAEF</sequence>
<dbReference type="InterPro" id="IPR047937">
    <property type="entry name" value="Eex_IncN-like"/>
</dbReference>
<keyword evidence="2" id="KW-1185">Reference proteome</keyword>